<proteinExistence type="predicted"/>
<dbReference type="EMBL" id="LAZR01001939">
    <property type="protein sequence ID" value="KKN36841.1"/>
    <property type="molecule type" value="Genomic_DNA"/>
</dbReference>
<dbReference type="AlphaFoldDB" id="A0A0F9SIU8"/>
<sequence>MLSNWELFDEADALPFFTVEERLRITRVHNEMQDLYDPIASYCRKNRRIPLAFRSQEEHYDDIKKIRDAEDAAGWPHSNAHG</sequence>
<gene>
    <name evidence="1" type="ORF">LCGC14_0769630</name>
</gene>
<name>A0A0F9SIU8_9ZZZZ</name>
<reference evidence="1" key="1">
    <citation type="journal article" date="2015" name="Nature">
        <title>Complex archaea that bridge the gap between prokaryotes and eukaryotes.</title>
        <authorList>
            <person name="Spang A."/>
            <person name="Saw J.H."/>
            <person name="Jorgensen S.L."/>
            <person name="Zaremba-Niedzwiedzka K."/>
            <person name="Martijn J."/>
            <person name="Lind A.E."/>
            <person name="van Eijk R."/>
            <person name="Schleper C."/>
            <person name="Guy L."/>
            <person name="Ettema T.J."/>
        </authorList>
    </citation>
    <scope>NUCLEOTIDE SEQUENCE</scope>
</reference>
<protein>
    <submittedName>
        <fullName evidence="1">Uncharacterized protein</fullName>
    </submittedName>
</protein>
<comment type="caution">
    <text evidence="1">The sequence shown here is derived from an EMBL/GenBank/DDBJ whole genome shotgun (WGS) entry which is preliminary data.</text>
</comment>
<organism evidence="1">
    <name type="scientific">marine sediment metagenome</name>
    <dbReference type="NCBI Taxonomy" id="412755"/>
    <lineage>
        <taxon>unclassified sequences</taxon>
        <taxon>metagenomes</taxon>
        <taxon>ecological metagenomes</taxon>
    </lineage>
</organism>
<evidence type="ECO:0000313" key="1">
    <source>
        <dbReference type="EMBL" id="KKN36841.1"/>
    </source>
</evidence>
<accession>A0A0F9SIU8</accession>